<dbReference type="InterPro" id="IPR000073">
    <property type="entry name" value="AB_hydrolase_1"/>
</dbReference>
<dbReference type="InterPro" id="IPR029058">
    <property type="entry name" value="AB_hydrolase_fold"/>
</dbReference>
<dbReference type="PANTHER" id="PTHR37017:SF11">
    <property type="entry name" value="ESTERASE_LIPASE_THIOESTERASE DOMAIN-CONTAINING PROTEIN"/>
    <property type="match status" value="1"/>
</dbReference>
<evidence type="ECO:0000313" key="3">
    <source>
        <dbReference type="Proteomes" id="UP001217838"/>
    </source>
</evidence>
<evidence type="ECO:0000313" key="2">
    <source>
        <dbReference type="EMBL" id="MDC0666241.1"/>
    </source>
</evidence>
<name>A0ABT5AWM1_9BACT</name>
<evidence type="ECO:0000259" key="1">
    <source>
        <dbReference type="Pfam" id="PF12697"/>
    </source>
</evidence>
<dbReference type="SUPFAM" id="SSF53474">
    <property type="entry name" value="alpha/beta-Hydrolases"/>
    <property type="match status" value="1"/>
</dbReference>
<feature type="domain" description="AB hydrolase-1" evidence="1">
    <location>
        <begin position="3"/>
        <end position="228"/>
    </location>
</feature>
<dbReference type="Pfam" id="PF12697">
    <property type="entry name" value="Abhydrolase_6"/>
    <property type="match status" value="1"/>
</dbReference>
<gene>
    <name evidence="2" type="ORF">POL58_00765</name>
</gene>
<accession>A0ABT5AWM1</accession>
<sequence>MHVVLIPGFWLDASSWDPVLPALREAGHTVHPVTLPGMESRDADRSGIGLRDHVNAVVRLVDELAAGHEPIALVGHSGGGAVAHAVVDARPDRVARVVYVDSGPLGDGACINDGFPAQSGEIPLPAWDVFEKEELVDLDDEARAAFRRRAIPMPARVATDRQVLSDERRYAVPVTIITSTFPEAAMRELMAQDHPHLRELAKIEDFEIVELPTGHWPQLTRPAELVEALVTALRPR</sequence>
<keyword evidence="3" id="KW-1185">Reference proteome</keyword>
<dbReference type="EMBL" id="JAQNDN010000001">
    <property type="protein sequence ID" value="MDC0666241.1"/>
    <property type="molecule type" value="Genomic_DNA"/>
</dbReference>
<keyword evidence="2" id="KW-0378">Hydrolase</keyword>
<dbReference type="Proteomes" id="UP001217838">
    <property type="component" value="Unassembled WGS sequence"/>
</dbReference>
<proteinExistence type="predicted"/>
<dbReference type="RefSeq" id="WP_271993708.1">
    <property type="nucleotide sequence ID" value="NZ_JAQNDN010000001.1"/>
</dbReference>
<dbReference type="InterPro" id="IPR052897">
    <property type="entry name" value="Sec-Metab_Biosynth_Hydrolase"/>
</dbReference>
<comment type="caution">
    <text evidence="2">The sequence shown here is derived from an EMBL/GenBank/DDBJ whole genome shotgun (WGS) entry which is preliminary data.</text>
</comment>
<dbReference type="GO" id="GO:0016787">
    <property type="term" value="F:hydrolase activity"/>
    <property type="evidence" value="ECO:0007669"/>
    <property type="project" value="UniProtKB-KW"/>
</dbReference>
<protein>
    <submittedName>
        <fullName evidence="2">Alpha/beta hydrolase</fullName>
    </submittedName>
</protein>
<organism evidence="2 3">
    <name type="scientific">Nannocystis radixulma</name>
    <dbReference type="NCBI Taxonomy" id="2995305"/>
    <lineage>
        <taxon>Bacteria</taxon>
        <taxon>Pseudomonadati</taxon>
        <taxon>Myxococcota</taxon>
        <taxon>Polyangia</taxon>
        <taxon>Nannocystales</taxon>
        <taxon>Nannocystaceae</taxon>
        <taxon>Nannocystis</taxon>
    </lineage>
</organism>
<dbReference type="Gene3D" id="3.40.50.1820">
    <property type="entry name" value="alpha/beta hydrolase"/>
    <property type="match status" value="1"/>
</dbReference>
<dbReference type="PANTHER" id="PTHR37017">
    <property type="entry name" value="AB HYDROLASE-1 DOMAIN-CONTAINING PROTEIN-RELATED"/>
    <property type="match status" value="1"/>
</dbReference>
<reference evidence="2 3" key="1">
    <citation type="submission" date="2022-11" db="EMBL/GenBank/DDBJ databases">
        <title>Minimal conservation of predation-associated metabolite biosynthetic gene clusters underscores biosynthetic potential of Myxococcota including descriptions for ten novel species: Archangium lansinium sp. nov., Myxococcus landrumus sp. nov., Nannocystis bai.</title>
        <authorList>
            <person name="Ahearne A."/>
            <person name="Stevens C."/>
            <person name="Dowd S."/>
        </authorList>
    </citation>
    <scope>NUCLEOTIDE SEQUENCE [LARGE SCALE GENOMIC DNA]</scope>
    <source>
        <strain evidence="2 3">NCELM</strain>
    </source>
</reference>